<feature type="transmembrane region" description="Helical" evidence="5">
    <location>
        <begin position="235"/>
        <end position="258"/>
    </location>
</feature>
<evidence type="ECO:0000256" key="5">
    <source>
        <dbReference type="SAM" id="Phobius"/>
    </source>
</evidence>
<feature type="transmembrane region" description="Helical" evidence="5">
    <location>
        <begin position="75"/>
        <end position="96"/>
    </location>
</feature>
<feature type="transmembrane region" description="Helical" evidence="5">
    <location>
        <begin position="299"/>
        <end position="325"/>
    </location>
</feature>
<dbReference type="GO" id="GO:0016020">
    <property type="term" value="C:membrane"/>
    <property type="evidence" value="ECO:0007669"/>
    <property type="project" value="UniProtKB-SubCell"/>
</dbReference>
<evidence type="ECO:0000256" key="3">
    <source>
        <dbReference type="ARBA" id="ARBA00022989"/>
    </source>
</evidence>
<dbReference type="PROSITE" id="PS50850">
    <property type="entry name" value="MFS"/>
    <property type="match status" value="1"/>
</dbReference>
<feature type="transmembrane region" description="Helical" evidence="5">
    <location>
        <begin position="270"/>
        <end position="287"/>
    </location>
</feature>
<feature type="transmembrane region" description="Helical" evidence="5">
    <location>
        <begin position="45"/>
        <end position="63"/>
    </location>
</feature>
<feature type="transmembrane region" description="Helical" evidence="5">
    <location>
        <begin position="161"/>
        <end position="183"/>
    </location>
</feature>
<evidence type="ECO:0000256" key="4">
    <source>
        <dbReference type="ARBA" id="ARBA00023136"/>
    </source>
</evidence>
<dbReference type="PANTHER" id="PTHR42718:SF48">
    <property type="entry name" value="CONSERVED TWO-DOMAIN MEMBRANE PROTEIN-RELATED"/>
    <property type="match status" value="1"/>
</dbReference>
<evidence type="ECO:0000256" key="1">
    <source>
        <dbReference type="ARBA" id="ARBA00004141"/>
    </source>
</evidence>
<feature type="domain" description="Major facilitator superfamily (MFS) profile" evidence="6">
    <location>
        <begin position="1"/>
        <end position="407"/>
    </location>
</feature>
<dbReference type="InterPro" id="IPR011701">
    <property type="entry name" value="MFS"/>
</dbReference>
<feature type="transmembrane region" description="Helical" evidence="5">
    <location>
        <begin position="203"/>
        <end position="223"/>
    </location>
</feature>
<dbReference type="InterPro" id="IPR036259">
    <property type="entry name" value="MFS_trans_sf"/>
</dbReference>
<organism evidence="7">
    <name type="scientific">freshwater metagenome</name>
    <dbReference type="NCBI Taxonomy" id="449393"/>
    <lineage>
        <taxon>unclassified sequences</taxon>
        <taxon>metagenomes</taxon>
        <taxon>ecological metagenomes</taxon>
    </lineage>
</organism>
<dbReference type="Gene3D" id="1.20.1250.20">
    <property type="entry name" value="MFS general substrate transporter like domains"/>
    <property type="match status" value="1"/>
</dbReference>
<dbReference type="PANTHER" id="PTHR42718">
    <property type="entry name" value="MAJOR FACILITATOR SUPERFAMILY MULTIDRUG TRANSPORTER MFSC"/>
    <property type="match status" value="1"/>
</dbReference>
<reference evidence="7" key="1">
    <citation type="submission" date="2020-05" db="EMBL/GenBank/DDBJ databases">
        <authorList>
            <person name="Chiriac C."/>
            <person name="Salcher M."/>
            <person name="Ghai R."/>
            <person name="Kavagutti S V."/>
        </authorList>
    </citation>
    <scope>NUCLEOTIDE SEQUENCE</scope>
</reference>
<keyword evidence="2 5" id="KW-0812">Transmembrane</keyword>
<keyword evidence="3 5" id="KW-1133">Transmembrane helix</keyword>
<dbReference type="InterPro" id="IPR020846">
    <property type="entry name" value="MFS_dom"/>
</dbReference>
<gene>
    <name evidence="7" type="ORF">UFOPK1572_00288</name>
</gene>
<dbReference type="InterPro" id="IPR005829">
    <property type="entry name" value="Sugar_transporter_CS"/>
</dbReference>
<keyword evidence="4 5" id="KW-0472">Membrane</keyword>
<proteinExistence type="predicted"/>
<dbReference type="Pfam" id="PF07690">
    <property type="entry name" value="MFS_1"/>
    <property type="match status" value="1"/>
</dbReference>
<feature type="transmembrane region" description="Helical" evidence="5">
    <location>
        <begin position="21"/>
        <end position="39"/>
    </location>
</feature>
<feature type="transmembrane region" description="Helical" evidence="5">
    <location>
        <begin position="346"/>
        <end position="363"/>
    </location>
</feature>
<dbReference type="SUPFAM" id="SSF103473">
    <property type="entry name" value="MFS general substrate transporter"/>
    <property type="match status" value="1"/>
</dbReference>
<evidence type="ECO:0000313" key="7">
    <source>
        <dbReference type="EMBL" id="CAB4552660.1"/>
    </source>
</evidence>
<accession>A0A6J6CM99</accession>
<feature type="transmembrane region" description="Helical" evidence="5">
    <location>
        <begin position="102"/>
        <end position="124"/>
    </location>
</feature>
<feature type="transmembrane region" description="Helical" evidence="5">
    <location>
        <begin position="136"/>
        <end position="155"/>
    </location>
</feature>
<comment type="subcellular location">
    <subcellularLocation>
        <location evidence="1">Membrane</location>
        <topology evidence="1">Multi-pass membrane protein</topology>
    </subcellularLocation>
</comment>
<name>A0A6J6CM99_9ZZZZ</name>
<evidence type="ECO:0000256" key="2">
    <source>
        <dbReference type="ARBA" id="ARBA00022692"/>
    </source>
</evidence>
<dbReference type="CDD" id="cd17321">
    <property type="entry name" value="MFS_MMR_MDR_like"/>
    <property type="match status" value="1"/>
</dbReference>
<dbReference type="EMBL" id="CAEZTC010000021">
    <property type="protein sequence ID" value="CAB4552660.1"/>
    <property type="molecule type" value="Genomic_DNA"/>
</dbReference>
<dbReference type="AlphaFoldDB" id="A0A6J6CM99"/>
<evidence type="ECO:0000259" key="6">
    <source>
        <dbReference type="PROSITE" id="PS50850"/>
    </source>
</evidence>
<dbReference type="Gene3D" id="1.20.1720.10">
    <property type="entry name" value="Multidrug resistance protein D"/>
    <property type="match status" value="1"/>
</dbReference>
<dbReference type="GO" id="GO:0022857">
    <property type="term" value="F:transmembrane transporter activity"/>
    <property type="evidence" value="ECO:0007669"/>
    <property type="project" value="InterPro"/>
</dbReference>
<sequence>MLTAGRFADVFGRKKSFLRGLLLFSIGSLLCGLAPNAILLVVARIIQALGGALLTPASIALVLPEFPVEKRTQAIAIWGATGGLAAALGPSVGGLLVDSLGWRSLFFINIPITAFTIFLGRRILHESKDPNAQRKVDYPSAVYGFTGVALVVLGISQSEVWGWADTGTLGSIAVGLALVALFVQRCSVVDNPLLDLKLFKLPFVVAANIAGLLFSAGFIGMWLLNTFWLQAVWGYTVTGSGVATMPGPATAAFIAPFAGKYASRFGHARVLLVGSILLGCGTLGLTLNLPVTPDYWGSYFPWMIMTGIGVGLSISTLSSSATVFLKPTQLAMGSALNTTGRQIGTALGAALSLAIAAPALARIEQWRSTGAAVDGNAINEIHTAWNMNAGIYFLAGIIMIIIFRAPTEAQMDDARTAVAFED</sequence>
<dbReference type="PROSITE" id="PS00216">
    <property type="entry name" value="SUGAR_TRANSPORT_1"/>
    <property type="match status" value="1"/>
</dbReference>
<feature type="transmembrane region" description="Helical" evidence="5">
    <location>
        <begin position="383"/>
        <end position="403"/>
    </location>
</feature>
<protein>
    <submittedName>
        <fullName evidence="7">Unannotated protein</fullName>
    </submittedName>
</protein>